<dbReference type="GO" id="GO:0008609">
    <property type="term" value="F:alkylglycerone-phosphate synthase activity"/>
    <property type="evidence" value="ECO:0007669"/>
    <property type="project" value="UniProtKB-EC"/>
</dbReference>
<keyword evidence="11" id="KW-1185">Reference proteome</keyword>
<evidence type="ECO:0000313" key="10">
    <source>
        <dbReference type="EnsemblMetazoa" id="SMAR005718-PA"/>
    </source>
</evidence>
<keyword evidence="4 8" id="KW-0285">Flavoprotein</keyword>
<dbReference type="EC" id="2.5.1.26" evidence="3 8"/>
<comment type="subunit">
    <text evidence="8">Homodimer.</text>
</comment>
<dbReference type="PhylomeDB" id="T1IWZ0"/>
<name>T1IWZ0_STRMM</name>
<dbReference type="OMA" id="IRDCIDC"/>
<dbReference type="Gene3D" id="3.30.70.3450">
    <property type="match status" value="1"/>
</dbReference>
<dbReference type="Gene3D" id="3.30.465.10">
    <property type="match status" value="1"/>
</dbReference>
<keyword evidence="5 6" id="KW-0274">FAD</keyword>
<sequence length="206" mass="22997">MTSGFKAHDIKKLIAVRVVTPCGVLERSTEYRDCQLLSLQEHASLENDVIIYQVPRLSSGPDIYQFILGSEGTLGVVTEVTLKIRPLPSLQKYGSILFPSFNPGVMCLREVAKQRCAPASIRLMDNEQFKFGLALKPSSSSVFASFADSLKKLYVTKYKQFDPDQLCVVTLVFEGTQEEVGMQEKKIFSIAMVFLLERKMAGVDTD</sequence>
<dbReference type="PANTHER" id="PTHR46568:SF1">
    <property type="entry name" value="ALKYLDIHYDROXYACETONEPHOSPHATE SYNTHASE, PEROXISOMAL"/>
    <property type="match status" value="1"/>
</dbReference>
<comment type="function">
    <text evidence="8">Catalyzes the exchange of an acyl for a long-chain alkyl group and the formation of the ether bond in the biosynthesis of ether phospholipids.</text>
</comment>
<evidence type="ECO:0000313" key="11">
    <source>
        <dbReference type="Proteomes" id="UP000014500"/>
    </source>
</evidence>
<protein>
    <recommendedName>
        <fullName evidence="3 8">Alkylglycerone-phosphate synthase</fullName>
        <shortName evidence="8">Alkyl-DHAP synthase</shortName>
        <ecNumber evidence="3 8">2.5.1.26</ecNumber>
    </recommendedName>
</protein>
<feature type="binding site" evidence="6">
    <location>
        <begin position="71"/>
        <end position="77"/>
    </location>
    <ligand>
        <name>FAD</name>
        <dbReference type="ChEBI" id="CHEBI:57692"/>
    </ligand>
</feature>
<dbReference type="InterPro" id="IPR016164">
    <property type="entry name" value="FAD-linked_Oxase-like_C"/>
</dbReference>
<reference evidence="10" key="2">
    <citation type="submission" date="2015-02" db="UniProtKB">
        <authorList>
            <consortium name="EnsemblMetazoa"/>
        </authorList>
    </citation>
    <scope>IDENTIFICATION</scope>
</reference>
<evidence type="ECO:0000256" key="4">
    <source>
        <dbReference type="ARBA" id="ARBA00022630"/>
    </source>
</evidence>
<reference evidence="11" key="1">
    <citation type="submission" date="2011-05" db="EMBL/GenBank/DDBJ databases">
        <authorList>
            <person name="Richards S.R."/>
            <person name="Qu J."/>
            <person name="Jiang H."/>
            <person name="Jhangiani S.N."/>
            <person name="Agravi P."/>
            <person name="Goodspeed R."/>
            <person name="Gross S."/>
            <person name="Mandapat C."/>
            <person name="Jackson L."/>
            <person name="Mathew T."/>
            <person name="Pu L."/>
            <person name="Thornton R."/>
            <person name="Saada N."/>
            <person name="Wilczek-Boney K.B."/>
            <person name="Lee S."/>
            <person name="Kovar C."/>
            <person name="Wu Y."/>
            <person name="Scherer S.E."/>
            <person name="Worley K.C."/>
            <person name="Muzny D.M."/>
            <person name="Gibbs R."/>
        </authorList>
    </citation>
    <scope>NUCLEOTIDE SEQUENCE</scope>
    <source>
        <strain evidence="11">Brora</strain>
    </source>
</reference>
<dbReference type="Pfam" id="PF02913">
    <property type="entry name" value="FAD-oxidase_C"/>
    <property type="match status" value="1"/>
</dbReference>
<dbReference type="EnsemblMetazoa" id="SMAR005718-RA">
    <property type="protein sequence ID" value="SMAR005718-PA"/>
    <property type="gene ID" value="SMAR005718"/>
</dbReference>
<evidence type="ECO:0000256" key="6">
    <source>
        <dbReference type="PIRSR" id="PIRSR625650-3"/>
    </source>
</evidence>
<evidence type="ECO:0000256" key="2">
    <source>
        <dbReference type="ARBA" id="ARBA00008000"/>
    </source>
</evidence>
<accession>T1IWZ0</accession>
<keyword evidence="8" id="KW-0443">Lipid metabolism</keyword>
<evidence type="ECO:0000259" key="9">
    <source>
        <dbReference type="Pfam" id="PF02913"/>
    </source>
</evidence>
<keyword evidence="8" id="KW-0444">Lipid biosynthesis</keyword>
<dbReference type="GO" id="GO:0050660">
    <property type="term" value="F:flavin adenine dinucleotide binding"/>
    <property type="evidence" value="ECO:0007669"/>
    <property type="project" value="InterPro"/>
</dbReference>
<dbReference type="UniPathway" id="UPA00781"/>
<organism evidence="10 11">
    <name type="scientific">Strigamia maritima</name>
    <name type="common">European centipede</name>
    <name type="synonym">Geophilus maritimus</name>
    <dbReference type="NCBI Taxonomy" id="126957"/>
    <lineage>
        <taxon>Eukaryota</taxon>
        <taxon>Metazoa</taxon>
        <taxon>Ecdysozoa</taxon>
        <taxon>Arthropoda</taxon>
        <taxon>Myriapoda</taxon>
        <taxon>Chilopoda</taxon>
        <taxon>Pleurostigmophora</taxon>
        <taxon>Geophilomorpha</taxon>
        <taxon>Linotaeniidae</taxon>
        <taxon>Strigamia</taxon>
    </lineage>
</organism>
<comment type="similarity">
    <text evidence="2 8">Belongs to the FAD-binding oxidoreductase/transferase type 4 family.</text>
</comment>
<dbReference type="Proteomes" id="UP000014500">
    <property type="component" value="Unassembled WGS sequence"/>
</dbReference>
<proteinExistence type="inferred from homology"/>
<keyword evidence="8" id="KW-0576">Peroxisome</keyword>
<comment type="pathway">
    <text evidence="1 8">Glycerolipid metabolism; ether lipid biosynthesis.</text>
</comment>
<dbReference type="HOGENOM" id="CLU_1333431_0_0_1"/>
<dbReference type="AlphaFoldDB" id="T1IWZ0"/>
<dbReference type="eggNOG" id="KOG1233">
    <property type="taxonomic scope" value="Eukaryota"/>
</dbReference>
<dbReference type="EMBL" id="JH431635">
    <property type="status" value="NOT_ANNOTATED_CDS"/>
    <property type="molecule type" value="Genomic_DNA"/>
</dbReference>
<evidence type="ECO:0000256" key="1">
    <source>
        <dbReference type="ARBA" id="ARBA00004670"/>
    </source>
</evidence>
<comment type="catalytic activity">
    <reaction evidence="8">
        <text>a long chain fatty alcohol + a 1-acylglycerone 3-phosphate = a 1-O-alkylglycerone 3-phosphate + a long-chain fatty acid + H(+)</text>
        <dbReference type="Rhea" id="RHEA:36171"/>
        <dbReference type="ChEBI" id="CHEBI:15378"/>
        <dbReference type="ChEBI" id="CHEBI:17135"/>
        <dbReference type="ChEBI" id="CHEBI:57534"/>
        <dbReference type="ChEBI" id="CHEBI:57560"/>
        <dbReference type="ChEBI" id="CHEBI:73315"/>
        <dbReference type="EC" id="2.5.1.26"/>
    </reaction>
</comment>
<dbReference type="STRING" id="126957.T1IWZ0"/>
<dbReference type="PANTHER" id="PTHR46568">
    <property type="entry name" value="ALKYLDIHYDROXYACETONEPHOSPHATE SYNTHASE, PEROXISOMAL"/>
    <property type="match status" value="1"/>
</dbReference>
<dbReference type="InterPro" id="IPR036318">
    <property type="entry name" value="FAD-bd_PCMH-like_sf"/>
</dbReference>
<dbReference type="SUPFAM" id="SSF56176">
    <property type="entry name" value="FAD-binding/transporter-associated domain-like"/>
    <property type="match status" value="1"/>
</dbReference>
<dbReference type="GO" id="GO:0005777">
    <property type="term" value="C:peroxisome"/>
    <property type="evidence" value="ECO:0007669"/>
    <property type="project" value="UniProtKB-SubCell"/>
</dbReference>
<feature type="domain" description="FAD-binding oxidoreductase/transferase type 4 C-terminal" evidence="9">
    <location>
        <begin position="88"/>
        <end position="190"/>
    </location>
</feature>
<dbReference type="GO" id="GO:0008611">
    <property type="term" value="P:ether lipid biosynthetic process"/>
    <property type="evidence" value="ECO:0007669"/>
    <property type="project" value="UniProtKB-UniPathway"/>
</dbReference>
<evidence type="ECO:0000256" key="5">
    <source>
        <dbReference type="ARBA" id="ARBA00022827"/>
    </source>
</evidence>
<evidence type="ECO:0000256" key="8">
    <source>
        <dbReference type="RuleBase" id="RU363113"/>
    </source>
</evidence>
<comment type="subcellular location">
    <subcellularLocation>
        <location evidence="8">Peroxisome</location>
    </subcellularLocation>
</comment>
<comment type="cofactor">
    <cofactor evidence="6 8">
        <name>FAD</name>
        <dbReference type="ChEBI" id="CHEBI:57692"/>
    </cofactor>
</comment>
<evidence type="ECO:0000256" key="3">
    <source>
        <dbReference type="ARBA" id="ARBA00012385"/>
    </source>
</evidence>
<evidence type="ECO:0000256" key="7">
    <source>
        <dbReference type="PIRSR" id="PIRSR625650-4"/>
    </source>
</evidence>
<dbReference type="InterPro" id="IPR025650">
    <property type="entry name" value="Alkyl-DHAP_Synthase"/>
</dbReference>
<feature type="site" description="Important for enzyme activity" evidence="7">
    <location>
        <position position="122"/>
    </location>
</feature>
<dbReference type="InterPro" id="IPR004113">
    <property type="entry name" value="FAD-bd_oxidored_4_C"/>
</dbReference>
<dbReference type="SUPFAM" id="SSF55103">
    <property type="entry name" value="FAD-linked oxidases, C-terminal domain"/>
    <property type="match status" value="1"/>
</dbReference>
<dbReference type="InterPro" id="IPR016169">
    <property type="entry name" value="FAD-bd_PCMH_sub2"/>
</dbReference>
<keyword evidence="8" id="KW-0808">Transferase</keyword>